<accession>A0A5K7Z603</accession>
<evidence type="ECO:0000313" key="3">
    <source>
        <dbReference type="Proteomes" id="UP000427769"/>
    </source>
</evidence>
<keyword evidence="3" id="KW-1185">Reference proteome</keyword>
<gene>
    <name evidence="2" type="ORF">DSCW_12810</name>
</gene>
<name>A0A5K7Z603_9BACT</name>
<dbReference type="Proteomes" id="UP000427769">
    <property type="component" value="Chromosome"/>
</dbReference>
<protein>
    <submittedName>
        <fullName evidence="2">Uncharacterized protein</fullName>
    </submittedName>
</protein>
<feature type="region of interest" description="Disordered" evidence="1">
    <location>
        <begin position="54"/>
        <end position="79"/>
    </location>
</feature>
<dbReference type="AlphaFoldDB" id="A0A5K7Z603"/>
<dbReference type="EMBL" id="AP021875">
    <property type="protein sequence ID" value="BBO73864.1"/>
    <property type="molecule type" value="Genomic_DNA"/>
</dbReference>
<organism evidence="2 3">
    <name type="scientific">Desulfosarcina widdelii</name>
    <dbReference type="NCBI Taxonomy" id="947919"/>
    <lineage>
        <taxon>Bacteria</taxon>
        <taxon>Pseudomonadati</taxon>
        <taxon>Thermodesulfobacteriota</taxon>
        <taxon>Desulfobacteria</taxon>
        <taxon>Desulfobacterales</taxon>
        <taxon>Desulfosarcinaceae</taxon>
        <taxon>Desulfosarcina</taxon>
    </lineage>
</organism>
<proteinExistence type="predicted"/>
<evidence type="ECO:0000256" key="1">
    <source>
        <dbReference type="SAM" id="MobiDB-lite"/>
    </source>
</evidence>
<evidence type="ECO:0000313" key="2">
    <source>
        <dbReference type="EMBL" id="BBO73864.1"/>
    </source>
</evidence>
<reference evidence="2 3" key="1">
    <citation type="submission" date="2019-11" db="EMBL/GenBank/DDBJ databases">
        <title>Comparative genomics of hydrocarbon-degrading Desulfosarcina strains.</title>
        <authorList>
            <person name="Watanabe M."/>
            <person name="Kojima H."/>
            <person name="Fukui M."/>
        </authorList>
    </citation>
    <scope>NUCLEOTIDE SEQUENCE [LARGE SCALE GENOMIC DNA]</scope>
    <source>
        <strain evidence="2 3">PP31</strain>
    </source>
</reference>
<dbReference type="RefSeq" id="WP_155302937.1">
    <property type="nucleotide sequence ID" value="NZ_AP021875.1"/>
</dbReference>
<dbReference type="KEGG" id="dwd:DSCW_12810"/>
<sequence length="79" mass="8930">MSLSNVNLRLPDKKFRLGYIGLLVPVTMNVDIANRNMATGRNIVIQELICPKTNMPNNNPKMGRKKDDTRLGPSFGFPW</sequence>